<keyword evidence="6" id="KW-1185">Reference proteome</keyword>
<feature type="repeat" description="ANK" evidence="3">
    <location>
        <begin position="534"/>
        <end position="566"/>
    </location>
</feature>
<keyword evidence="1" id="KW-0677">Repeat</keyword>
<dbReference type="Pfam" id="PF13637">
    <property type="entry name" value="Ank_4"/>
    <property type="match status" value="1"/>
</dbReference>
<feature type="repeat" description="ANK" evidence="3">
    <location>
        <begin position="501"/>
        <end position="533"/>
    </location>
</feature>
<evidence type="ECO:0000313" key="5">
    <source>
        <dbReference type="EMBL" id="KAK2162308.1"/>
    </source>
</evidence>
<dbReference type="AlphaFoldDB" id="A0AAD9NBB5"/>
<dbReference type="InterPro" id="IPR036770">
    <property type="entry name" value="Ankyrin_rpt-contain_sf"/>
</dbReference>
<sequence>MGPTPRDNVHAHRQAVGGNGQPSAEDGTRQSPTGNGVCQPAAVDGANRTSGSPAPGSASQQTARSHQSGGIETVVAQVLEKMVKDPKYSHYEFENQLRKQRDKVDLARVTNKDGLNILNMCVVNGRSTFLAPLMRHDCLLRLYDVPVSLDIRSQYGGCTTRRIAEMRKSSRMVADLEFYHDWEASLKPLMKAARSGNVDDVKTTLREFSDQRQSKDSMNCNVAYWACVGGNLEVLTAVIDVGVNLHNINKIGETLMHVVCKMGHANLVETLMRRRLPIDLSIRDGSDKVAVEYAAECGCIQVMQMLSIFGVELPPSVLPLSAYNDRRQMLHYLVEEYHMSIESTDGQHRTALMRAVEEKRADCFTYLLSRRPDLTKVDRRMRNILHYAAESGDENIMKTLLEKLTAGGLLSRLIDAQDAYVIAHQSYVVRGRDRGRHAWHYVEVNRELISVFLQKTRAGNIDVAHFGRVVKSGWGNDQERDIIKRVEAFLEENGENRDQPPDMTPLQLAIYRSHPAVAKMLLEAGASVNVTDACGLNTLHLAAMRGDLQTACLLDARGVDFELVSRRGKRPLDVAEDNGQDALMNFLEGRQYEALAKQFLDISVKKITEQLAAGHLRSLRESGEDIKRHVVDSLRDLTLDVNWKLVDLGAGPVLEETTPDGPGQRIIS</sequence>
<dbReference type="PROSITE" id="PS50088">
    <property type="entry name" value="ANK_REPEAT"/>
    <property type="match status" value="2"/>
</dbReference>
<dbReference type="Gene3D" id="1.25.40.20">
    <property type="entry name" value="Ankyrin repeat-containing domain"/>
    <property type="match status" value="3"/>
</dbReference>
<dbReference type="SMART" id="SM00248">
    <property type="entry name" value="ANK"/>
    <property type="match status" value="6"/>
</dbReference>
<evidence type="ECO:0000256" key="3">
    <source>
        <dbReference type="PROSITE-ProRule" id="PRU00023"/>
    </source>
</evidence>
<keyword evidence="2 3" id="KW-0040">ANK repeat</keyword>
<dbReference type="Pfam" id="PF12796">
    <property type="entry name" value="Ank_2"/>
    <property type="match status" value="2"/>
</dbReference>
<feature type="region of interest" description="Disordered" evidence="4">
    <location>
        <begin position="1"/>
        <end position="69"/>
    </location>
</feature>
<accession>A0AAD9NBB5</accession>
<dbReference type="PROSITE" id="PS50297">
    <property type="entry name" value="ANK_REP_REGION"/>
    <property type="match status" value="1"/>
</dbReference>
<evidence type="ECO:0000256" key="4">
    <source>
        <dbReference type="SAM" id="MobiDB-lite"/>
    </source>
</evidence>
<proteinExistence type="predicted"/>
<reference evidence="5" key="1">
    <citation type="journal article" date="2023" name="Mol. Biol. Evol.">
        <title>Third-Generation Sequencing Reveals the Adaptive Role of the Epigenome in Three Deep-Sea Polychaetes.</title>
        <authorList>
            <person name="Perez M."/>
            <person name="Aroh O."/>
            <person name="Sun Y."/>
            <person name="Lan Y."/>
            <person name="Juniper S.K."/>
            <person name="Young C.R."/>
            <person name="Angers B."/>
            <person name="Qian P.Y."/>
        </authorList>
    </citation>
    <scope>NUCLEOTIDE SEQUENCE</scope>
    <source>
        <strain evidence="5">R07B-5</strain>
    </source>
</reference>
<evidence type="ECO:0000313" key="6">
    <source>
        <dbReference type="Proteomes" id="UP001209878"/>
    </source>
</evidence>
<dbReference type="EMBL" id="JAODUO010001528">
    <property type="protein sequence ID" value="KAK2162308.1"/>
    <property type="molecule type" value="Genomic_DNA"/>
</dbReference>
<evidence type="ECO:0000256" key="2">
    <source>
        <dbReference type="ARBA" id="ARBA00023043"/>
    </source>
</evidence>
<dbReference type="Proteomes" id="UP001209878">
    <property type="component" value="Unassembled WGS sequence"/>
</dbReference>
<name>A0AAD9NBB5_RIDPI</name>
<dbReference type="PANTHER" id="PTHR24198:SF165">
    <property type="entry name" value="ANKYRIN REPEAT-CONTAINING PROTEIN-RELATED"/>
    <property type="match status" value="1"/>
</dbReference>
<dbReference type="PANTHER" id="PTHR24198">
    <property type="entry name" value="ANKYRIN REPEAT AND PROTEIN KINASE DOMAIN-CONTAINING PROTEIN"/>
    <property type="match status" value="1"/>
</dbReference>
<dbReference type="InterPro" id="IPR002110">
    <property type="entry name" value="Ankyrin_rpt"/>
</dbReference>
<organism evidence="5 6">
    <name type="scientific">Ridgeia piscesae</name>
    <name type="common">Tubeworm</name>
    <dbReference type="NCBI Taxonomy" id="27915"/>
    <lineage>
        <taxon>Eukaryota</taxon>
        <taxon>Metazoa</taxon>
        <taxon>Spiralia</taxon>
        <taxon>Lophotrochozoa</taxon>
        <taxon>Annelida</taxon>
        <taxon>Polychaeta</taxon>
        <taxon>Sedentaria</taxon>
        <taxon>Canalipalpata</taxon>
        <taxon>Sabellida</taxon>
        <taxon>Siboglinidae</taxon>
        <taxon>Ridgeia</taxon>
    </lineage>
</organism>
<feature type="compositionally biased region" description="Polar residues" evidence="4">
    <location>
        <begin position="47"/>
        <end position="69"/>
    </location>
</feature>
<evidence type="ECO:0000256" key="1">
    <source>
        <dbReference type="ARBA" id="ARBA00022737"/>
    </source>
</evidence>
<gene>
    <name evidence="5" type="ORF">NP493_1527g00043</name>
</gene>
<protein>
    <submittedName>
        <fullName evidence="5">Uncharacterized protein</fullName>
    </submittedName>
</protein>
<comment type="caution">
    <text evidence="5">The sequence shown here is derived from an EMBL/GenBank/DDBJ whole genome shotgun (WGS) entry which is preliminary data.</text>
</comment>
<dbReference type="SUPFAM" id="SSF48403">
    <property type="entry name" value="Ankyrin repeat"/>
    <property type="match status" value="2"/>
</dbReference>